<dbReference type="GO" id="GO:0120147">
    <property type="term" value="F:formylglycine-generating oxidase activity"/>
    <property type="evidence" value="ECO:0007669"/>
    <property type="project" value="TreeGrafter"/>
</dbReference>
<dbReference type="PANTHER" id="PTHR23150:SF19">
    <property type="entry name" value="FORMYLGLYCINE-GENERATING ENZYME"/>
    <property type="match status" value="1"/>
</dbReference>
<sequence>MPRCPVCQTKYVADQTENCSVCSWNLQGHSLLIGLIPEISLKEQARLKWAQNIWATVKPAREQIQQFQSQLQEADQTIAQLHSELEQANQQCQKLLATLQQRESDLARLLLQADQLNHELSNLRGQLEQTNQLQVQSPTPEIIEAESQGQTLLELEQSQITTALPIKVQTLIFQVVTVDTQGQLANCYGSEARYFQEKLENVALDMIILPGGVFWMGSQEAEQGRESHEEPQHQVTIEPFCMGRFTITQAQWRAIANLPSIYRSLNPDPAHTKGENQPVEQVSWHDAIEFCARLTKLTKRDYRLPSEAEWEYACRARTTTPFHFGETITPELANYDGNYIYNLEPVGKYRQQTVPVGSFQIANAFGLSDMHGNVWEWCADSWHDNYQEAPCDGSVWEQAELQEHRLLRGGSWYCLPSLCRAAQRHWDKADHAGSGIGFRVVCSSARQGE</sequence>
<dbReference type="RefSeq" id="WP_109008789.1">
    <property type="nucleotide sequence ID" value="NZ_BDUD01000001.1"/>
</dbReference>
<evidence type="ECO:0000313" key="4">
    <source>
        <dbReference type="Proteomes" id="UP000245124"/>
    </source>
</evidence>
<name>A0A2R5FKS7_NOSCO</name>
<dbReference type="Gene3D" id="3.90.1580.10">
    <property type="entry name" value="paralog of FGE (formylglycine-generating enzyme)"/>
    <property type="match status" value="1"/>
</dbReference>
<dbReference type="OrthoDB" id="9768004at2"/>
<reference evidence="3 4" key="1">
    <citation type="submission" date="2017-06" db="EMBL/GenBank/DDBJ databases">
        <title>Genome sequencing of cyanobaciteial culture collection at National Institute for Environmental Studies (NIES).</title>
        <authorList>
            <person name="Hirose Y."/>
            <person name="Shimura Y."/>
            <person name="Fujisawa T."/>
            <person name="Nakamura Y."/>
            <person name="Kawachi M."/>
        </authorList>
    </citation>
    <scope>NUCLEOTIDE SEQUENCE [LARGE SCALE GENOMIC DNA]</scope>
    <source>
        <strain evidence="3 4">NIES-4072</strain>
    </source>
</reference>
<dbReference type="EMBL" id="BDUD01000001">
    <property type="protein sequence ID" value="GBG18875.1"/>
    <property type="molecule type" value="Genomic_DNA"/>
</dbReference>
<evidence type="ECO:0000313" key="3">
    <source>
        <dbReference type="EMBL" id="GBG18875.1"/>
    </source>
</evidence>
<dbReference type="InterPro" id="IPR005532">
    <property type="entry name" value="SUMF_dom"/>
</dbReference>
<dbReference type="SUPFAM" id="SSF56436">
    <property type="entry name" value="C-type lectin-like"/>
    <property type="match status" value="1"/>
</dbReference>
<accession>A0A2R5FKS7</accession>
<feature type="domain" description="Sulfatase-modifying factor enzyme-like" evidence="2">
    <location>
        <begin position="205"/>
        <end position="441"/>
    </location>
</feature>
<gene>
    <name evidence="3" type="ORF">NIES4072_25400</name>
</gene>
<feature type="coiled-coil region" evidence="1">
    <location>
        <begin position="57"/>
        <end position="133"/>
    </location>
</feature>
<keyword evidence="1" id="KW-0175">Coiled coil</keyword>
<dbReference type="Proteomes" id="UP000245124">
    <property type="component" value="Unassembled WGS sequence"/>
</dbReference>
<comment type="caution">
    <text evidence="3">The sequence shown here is derived from an EMBL/GenBank/DDBJ whole genome shotgun (WGS) entry which is preliminary data.</text>
</comment>
<dbReference type="AlphaFoldDB" id="A0A2R5FKS7"/>
<dbReference type="InterPro" id="IPR042095">
    <property type="entry name" value="SUMF_sf"/>
</dbReference>
<dbReference type="InterPro" id="IPR016187">
    <property type="entry name" value="CTDL_fold"/>
</dbReference>
<keyword evidence="4" id="KW-1185">Reference proteome</keyword>
<proteinExistence type="predicted"/>
<evidence type="ECO:0000256" key="1">
    <source>
        <dbReference type="SAM" id="Coils"/>
    </source>
</evidence>
<protein>
    <recommendedName>
        <fullName evidence="2">Sulfatase-modifying factor enzyme-like domain-containing protein</fullName>
    </recommendedName>
</protein>
<dbReference type="Pfam" id="PF03781">
    <property type="entry name" value="FGE-sulfatase"/>
    <property type="match status" value="1"/>
</dbReference>
<evidence type="ECO:0000259" key="2">
    <source>
        <dbReference type="Pfam" id="PF03781"/>
    </source>
</evidence>
<dbReference type="InterPro" id="IPR051043">
    <property type="entry name" value="Sulfatase_Mod_Factor_Kinase"/>
</dbReference>
<dbReference type="PANTHER" id="PTHR23150">
    <property type="entry name" value="SULFATASE MODIFYING FACTOR 1, 2"/>
    <property type="match status" value="1"/>
</dbReference>
<organism evidence="3 4">
    <name type="scientific">Nostoc commune NIES-4072</name>
    <dbReference type="NCBI Taxonomy" id="2005467"/>
    <lineage>
        <taxon>Bacteria</taxon>
        <taxon>Bacillati</taxon>
        <taxon>Cyanobacteriota</taxon>
        <taxon>Cyanophyceae</taxon>
        <taxon>Nostocales</taxon>
        <taxon>Nostocaceae</taxon>
        <taxon>Nostoc</taxon>
    </lineage>
</organism>